<comment type="similarity">
    <text evidence="1">Belongs to the class IV-like SAM-binding methyltransferase superfamily. RNA methyltransferase TrmH family.</text>
</comment>
<dbReference type="AlphaFoldDB" id="D8U4P6"/>
<dbReference type="Proteomes" id="UP000001058">
    <property type="component" value="Unassembled WGS sequence"/>
</dbReference>
<dbReference type="InterPro" id="IPR029026">
    <property type="entry name" value="tRNA_m1G_MTases_N"/>
</dbReference>
<dbReference type="OrthoDB" id="541981at2759"/>
<dbReference type="GO" id="GO:0005829">
    <property type="term" value="C:cytosol"/>
    <property type="evidence" value="ECO:0007669"/>
    <property type="project" value="TreeGrafter"/>
</dbReference>
<evidence type="ECO:0000313" key="4">
    <source>
        <dbReference type="EMBL" id="EFJ45312.1"/>
    </source>
</evidence>
<feature type="compositionally biased region" description="Polar residues" evidence="3">
    <location>
        <begin position="271"/>
        <end position="291"/>
    </location>
</feature>
<dbReference type="EMBL" id="GL378358">
    <property type="protein sequence ID" value="EFJ45312.1"/>
    <property type="molecule type" value="Genomic_DNA"/>
</dbReference>
<feature type="compositionally biased region" description="Low complexity" evidence="3">
    <location>
        <begin position="256"/>
        <end position="266"/>
    </location>
</feature>
<feature type="region of interest" description="Disordered" evidence="3">
    <location>
        <begin position="1"/>
        <end position="24"/>
    </location>
</feature>
<evidence type="ECO:0000313" key="5">
    <source>
        <dbReference type="Proteomes" id="UP000001058"/>
    </source>
</evidence>
<organism evidence="5">
    <name type="scientific">Volvox carteri f. nagariensis</name>
    <dbReference type="NCBI Taxonomy" id="3068"/>
    <lineage>
        <taxon>Eukaryota</taxon>
        <taxon>Viridiplantae</taxon>
        <taxon>Chlorophyta</taxon>
        <taxon>core chlorophytes</taxon>
        <taxon>Chlorophyceae</taxon>
        <taxon>CS clade</taxon>
        <taxon>Chlamydomonadales</taxon>
        <taxon>Volvocaceae</taxon>
        <taxon>Volvox</taxon>
    </lineage>
</organism>
<reference evidence="4 5" key="1">
    <citation type="journal article" date="2010" name="Science">
        <title>Genomic analysis of organismal complexity in the multicellular green alga Volvox carteri.</title>
        <authorList>
            <person name="Prochnik S.E."/>
            <person name="Umen J."/>
            <person name="Nedelcu A.M."/>
            <person name="Hallmann A."/>
            <person name="Miller S.M."/>
            <person name="Nishii I."/>
            <person name="Ferris P."/>
            <person name="Kuo A."/>
            <person name="Mitros T."/>
            <person name="Fritz-Laylin L.K."/>
            <person name="Hellsten U."/>
            <person name="Chapman J."/>
            <person name="Simakov O."/>
            <person name="Rensing S.A."/>
            <person name="Terry A."/>
            <person name="Pangilinan J."/>
            <person name="Kapitonov V."/>
            <person name="Jurka J."/>
            <person name="Salamov A."/>
            <person name="Shapiro H."/>
            <person name="Schmutz J."/>
            <person name="Grimwood J."/>
            <person name="Lindquist E."/>
            <person name="Lucas S."/>
            <person name="Grigoriev I.V."/>
            <person name="Schmitt R."/>
            <person name="Kirk D."/>
            <person name="Rokhsar D.S."/>
        </authorList>
    </citation>
    <scope>NUCLEOTIDE SEQUENCE [LARGE SCALE GENOMIC DNA]</scope>
    <source>
        <strain evidence="5">f. Nagariensis / Eve</strain>
    </source>
</reference>
<dbReference type="PANTHER" id="PTHR42786">
    <property type="entry name" value="TRNA/RRNA METHYLTRANSFERASE"/>
    <property type="match status" value="1"/>
</dbReference>
<proteinExistence type="inferred from homology"/>
<keyword evidence="5" id="KW-1185">Reference proteome</keyword>
<dbReference type="KEGG" id="vcn:VOLCADRAFT_106038"/>
<dbReference type="GeneID" id="9616165"/>
<feature type="region of interest" description="Disordered" evidence="3">
    <location>
        <begin position="166"/>
        <end position="220"/>
    </location>
</feature>
<feature type="compositionally biased region" description="Low complexity" evidence="3">
    <location>
        <begin position="321"/>
        <end position="342"/>
    </location>
</feature>
<accession>D8U4P6</accession>
<feature type="compositionally biased region" description="Low complexity" evidence="3">
    <location>
        <begin position="7"/>
        <end position="16"/>
    </location>
</feature>
<name>D8U4P6_VOLCA</name>
<evidence type="ECO:0000256" key="3">
    <source>
        <dbReference type="SAM" id="MobiDB-lite"/>
    </source>
</evidence>
<dbReference type="RefSeq" id="XP_002953688.1">
    <property type="nucleotide sequence ID" value="XM_002953642.1"/>
</dbReference>
<sequence>MNNIRPSARARSARGGLPESGRHFLLTPVPLPPRTLTGNQSQLSWEGSLLEPPALLDGVTVVIISPRKPVTVGTVARACGSFECEDLRIVMPRQESYITRRHAKSASKGAQYILYRAAHYDSIAQATADCEVRIAFTRWSQASSPHVFKVDISSLADHPAVHDVITQPLKDTGTRRAPRAATATADNGAGAGAGAGGSDISSPPAPLPSRPTPATWSAATAAAAEAAEVRLAAASVLSSSGGSGDDENEEPPPAQQPSQQQQQQQQREALATSSGWASTGCDSRGTDSYPSSGYERNPAATSSFQQPHHHHCHHAEHQHKLQPASSSDGSSSMSNAAVVAGAGAEGPTGRRPPRVALVFGREELGMSDEEVDSCEESLSLSHAVSIALCTLYQARLNHLTGAAGEQAIAAAAAAGEAQLLLQPHLHVLS</sequence>
<dbReference type="Gene3D" id="3.40.1280.10">
    <property type="match status" value="2"/>
</dbReference>
<protein>
    <submittedName>
        <fullName evidence="4">Uncharacterized protein</fullName>
    </submittedName>
</protein>
<dbReference type="PANTHER" id="PTHR42786:SF2">
    <property type="entry name" value="TRNA (CYTIDINE_URIDINE-2'-O-)-METHYLTRANSFERASE TRMJ"/>
    <property type="match status" value="1"/>
</dbReference>
<dbReference type="GO" id="GO:0002128">
    <property type="term" value="P:tRNA nucleoside ribose methylation"/>
    <property type="evidence" value="ECO:0007669"/>
    <property type="project" value="TreeGrafter"/>
</dbReference>
<dbReference type="GO" id="GO:0008173">
    <property type="term" value="F:RNA methyltransferase activity"/>
    <property type="evidence" value="ECO:0007669"/>
    <property type="project" value="InterPro"/>
</dbReference>
<feature type="region of interest" description="Disordered" evidence="3">
    <location>
        <begin position="234"/>
        <end position="353"/>
    </location>
</feature>
<gene>
    <name evidence="4" type="ORF">VOLCADRAFT_106038</name>
</gene>
<dbReference type="InParanoid" id="D8U4P6"/>
<evidence type="ECO:0000256" key="2">
    <source>
        <dbReference type="ARBA" id="ARBA00022691"/>
    </source>
</evidence>
<dbReference type="SUPFAM" id="SSF75217">
    <property type="entry name" value="alpha/beta knot"/>
    <property type="match status" value="2"/>
</dbReference>
<evidence type="ECO:0000256" key="1">
    <source>
        <dbReference type="ARBA" id="ARBA00007228"/>
    </source>
</evidence>
<dbReference type="InterPro" id="IPR004384">
    <property type="entry name" value="RNA_MeTrfase_TrmJ/LasT"/>
</dbReference>
<feature type="compositionally biased region" description="Low complexity" evidence="3">
    <location>
        <begin position="179"/>
        <end position="188"/>
    </location>
</feature>
<keyword evidence="2" id="KW-0949">S-adenosyl-L-methionine</keyword>
<feature type="compositionally biased region" description="Basic residues" evidence="3">
    <location>
        <begin position="307"/>
        <end position="317"/>
    </location>
</feature>
<dbReference type="InterPro" id="IPR029028">
    <property type="entry name" value="Alpha/beta_knot_MTases"/>
</dbReference>